<evidence type="ECO:0000313" key="2">
    <source>
        <dbReference type="Proteomes" id="UP000316621"/>
    </source>
</evidence>
<dbReference type="Gramene" id="RZC62529">
    <property type="protein sequence ID" value="RZC62529"/>
    <property type="gene ID" value="C5167_024282"/>
</dbReference>
<keyword evidence="2" id="KW-1185">Reference proteome</keyword>
<accession>A0A4Y7JS07</accession>
<organism evidence="1 2">
    <name type="scientific">Papaver somniferum</name>
    <name type="common">Opium poppy</name>
    <dbReference type="NCBI Taxonomy" id="3469"/>
    <lineage>
        <taxon>Eukaryota</taxon>
        <taxon>Viridiplantae</taxon>
        <taxon>Streptophyta</taxon>
        <taxon>Embryophyta</taxon>
        <taxon>Tracheophyta</taxon>
        <taxon>Spermatophyta</taxon>
        <taxon>Magnoliopsida</taxon>
        <taxon>Ranunculales</taxon>
        <taxon>Papaveraceae</taxon>
        <taxon>Papaveroideae</taxon>
        <taxon>Papaver</taxon>
    </lineage>
</organism>
<proteinExistence type="predicted"/>
<reference evidence="1 2" key="1">
    <citation type="journal article" date="2018" name="Science">
        <title>The opium poppy genome and morphinan production.</title>
        <authorList>
            <person name="Guo L."/>
            <person name="Winzer T."/>
            <person name="Yang X."/>
            <person name="Li Y."/>
            <person name="Ning Z."/>
            <person name="He Z."/>
            <person name="Teodor R."/>
            <person name="Lu Y."/>
            <person name="Bowser T.A."/>
            <person name="Graham I.A."/>
            <person name="Ye K."/>
        </authorList>
    </citation>
    <scope>NUCLEOTIDE SEQUENCE [LARGE SCALE GENOMIC DNA]</scope>
    <source>
        <strain evidence="2">cv. HN1</strain>
        <tissue evidence="1">Leaves</tissue>
    </source>
</reference>
<sequence>MIRWASFVMGVLREACYNNAADAIRFAASGAAVYYLVGAQNILEKRLDELHESTEFVECVLNKQKKNAFLPQLQLIRKDKEKMVAFLKSQD</sequence>
<dbReference type="AlphaFoldDB" id="A0A4Y7JS07"/>
<name>A0A4Y7JS07_PAPSO</name>
<gene>
    <name evidence="1" type="ORF">C5167_024282</name>
</gene>
<dbReference type="Proteomes" id="UP000316621">
    <property type="component" value="Chromosome 5"/>
</dbReference>
<protein>
    <submittedName>
        <fullName evidence="1">Uncharacterized protein</fullName>
    </submittedName>
</protein>
<evidence type="ECO:0000313" key="1">
    <source>
        <dbReference type="EMBL" id="RZC62529.1"/>
    </source>
</evidence>
<dbReference type="EMBL" id="CM010719">
    <property type="protein sequence ID" value="RZC62529.1"/>
    <property type="molecule type" value="Genomic_DNA"/>
</dbReference>